<feature type="compositionally biased region" description="Low complexity" evidence="2">
    <location>
        <begin position="461"/>
        <end position="480"/>
    </location>
</feature>
<feature type="coiled-coil region" evidence="1">
    <location>
        <begin position="168"/>
        <end position="206"/>
    </location>
</feature>
<dbReference type="AlphaFoldDB" id="A0A0F9USH0"/>
<evidence type="ECO:0000313" key="3">
    <source>
        <dbReference type="EMBL" id="KKN96055.1"/>
    </source>
</evidence>
<organism evidence="3">
    <name type="scientific">marine sediment metagenome</name>
    <dbReference type="NCBI Taxonomy" id="412755"/>
    <lineage>
        <taxon>unclassified sequences</taxon>
        <taxon>metagenomes</taxon>
        <taxon>ecological metagenomes</taxon>
    </lineage>
</organism>
<proteinExistence type="predicted"/>
<accession>A0A0F9USH0</accession>
<feature type="region of interest" description="Disordered" evidence="2">
    <location>
        <begin position="449"/>
        <end position="480"/>
    </location>
</feature>
<dbReference type="EMBL" id="LAZR01000066">
    <property type="protein sequence ID" value="KKN96055.1"/>
    <property type="molecule type" value="Genomic_DNA"/>
</dbReference>
<feature type="coiled-coil region" evidence="1">
    <location>
        <begin position="54"/>
        <end position="88"/>
    </location>
</feature>
<comment type="caution">
    <text evidence="3">The sequence shown here is derived from an EMBL/GenBank/DDBJ whole genome shotgun (WGS) entry which is preliminary data.</text>
</comment>
<dbReference type="PROSITE" id="PS51257">
    <property type="entry name" value="PROKAR_LIPOPROTEIN"/>
    <property type="match status" value="1"/>
</dbReference>
<protein>
    <recommendedName>
        <fullName evidence="4">SPOR domain-containing protein</fullName>
    </recommendedName>
</protein>
<name>A0A0F9USH0_9ZZZZ</name>
<reference evidence="3" key="1">
    <citation type="journal article" date="2015" name="Nature">
        <title>Complex archaea that bridge the gap between prokaryotes and eukaryotes.</title>
        <authorList>
            <person name="Spang A."/>
            <person name="Saw J.H."/>
            <person name="Jorgensen S.L."/>
            <person name="Zaremba-Niedzwiedzka K."/>
            <person name="Martijn J."/>
            <person name="Lind A.E."/>
            <person name="van Eijk R."/>
            <person name="Schleper C."/>
            <person name="Guy L."/>
            <person name="Ettema T.J."/>
        </authorList>
    </citation>
    <scope>NUCLEOTIDE SEQUENCE</scope>
</reference>
<evidence type="ECO:0008006" key="4">
    <source>
        <dbReference type="Google" id="ProtNLM"/>
    </source>
</evidence>
<evidence type="ECO:0000256" key="2">
    <source>
        <dbReference type="SAM" id="MobiDB-lite"/>
    </source>
</evidence>
<sequence length="618" mass="68460">MRSPFALTVLALSIIASGCASQHQPVDLGAPQPTSLYSDRVLDSLGGQRYTEEQMIYRRKIEAYETQLQDLEQKRQALEASLGVSQIEAGQGSIRRSDDEATRMTDYAEATFETQVRLARETGQHAVERSLIENERDRRLMEAEIEANRKLAALSDTYASGYSSLDLAKEGDRLRSQAEERIRKIQEDSRAQLQELELEYSANRQRLSAEEYAQSRARAQAAALDERRRLTLVVANAESARRVRSDLEKSELTLRSLERDRDQAESGYRSQIADLQSQIRSIELEMGSKAAEYEGRIDAQRQTVAALRSDLEELNDLGESLLPGPTEFASNAPTGSAGEATALTTLEAGFSASKDNIQAKKIAEIAAVNRDLQESLQALKEGAAYDSRREADVAAIQAELARQQTEITNAARSEIAALEVKTEVAKAQVVAPVVTSRAVYAGEYTDEPQRFSTRRQSRETQVVAAPRTAPQAPATQPTPVMPPAVAVSIPEDQEPDPILVVSTFKPEHERPIRQEVRDSVVTASTLAGGQVMPIVIEPRATVYRVVYRYSEKGSADKFAAFLKAYGITDFEYRFVGSTSEHVLFMGRYTEKADALSRIAFLNQTTRTSNATLIERDLE</sequence>
<feature type="coiled-coil region" evidence="1">
    <location>
        <begin position="240"/>
        <end position="317"/>
    </location>
</feature>
<gene>
    <name evidence="3" type="ORF">LCGC14_0169840</name>
</gene>
<keyword evidence="1" id="KW-0175">Coiled coil</keyword>
<evidence type="ECO:0000256" key="1">
    <source>
        <dbReference type="SAM" id="Coils"/>
    </source>
</evidence>